<protein>
    <recommendedName>
        <fullName evidence="3">AB hydrolase-1 domain-containing protein</fullName>
    </recommendedName>
</protein>
<evidence type="ECO:0000256" key="2">
    <source>
        <dbReference type="ARBA" id="ARBA00022801"/>
    </source>
</evidence>
<comment type="caution">
    <text evidence="4">The sequence shown here is derived from an EMBL/GenBank/DDBJ whole genome shotgun (WGS) entry which is preliminary data.</text>
</comment>
<reference evidence="4 5" key="1">
    <citation type="submission" date="2020-04" db="EMBL/GenBank/DDBJ databases">
        <authorList>
            <person name="Alioto T."/>
            <person name="Alioto T."/>
            <person name="Gomez Garrido J."/>
        </authorList>
    </citation>
    <scope>NUCLEOTIDE SEQUENCE [LARGE SCALE GENOMIC DNA]</scope>
</reference>
<dbReference type="PANTHER" id="PTHR43798">
    <property type="entry name" value="MONOACYLGLYCEROL LIPASE"/>
    <property type="match status" value="1"/>
</dbReference>
<keyword evidence="2" id="KW-0378">Hydrolase</keyword>
<evidence type="ECO:0000313" key="4">
    <source>
        <dbReference type="EMBL" id="CAB3381411.1"/>
    </source>
</evidence>
<sequence length="539" mass="61683">MRSQVRNILQRGYSSLAPKYEEVQIPVPWGHISGKWWGPQDRQPVVALHGWQENSNSFDPLMKVLPPDLSVLTLDMPGNGFSSRSVTHGTYHLLEELSGLRAAFLHLKYKKPIRFLCHSYSCSVAITYAAFYPKEIERALLIDMVKPFAMNPKTLAEHGGQALDKLIDFQLNENKKEATLEEHAVQYRKAAMNSMSLESAKLLMERATVLNPATGLFTVSRDPRIKINFYYSFPNEYLCEMVKQLQCKILLLKASKWWGPQEKQPVIALHGWQENCCTYDPLMKALPPDLSVLALDMPGNGLSSKFTSHGAFHLMEDVIALRAVMHQLKFTEKIKFMCHSYSFSIGFMYAVLYPKEVDRELVIEKLKPDAMAPEFLIKHGSKNLDKLVDVYIEEKNKEATIEEHAAHYRKIAMNSMSLDNAKLLMERSAVLNPDTGLYIINRDPRGKLNVYFSFPNEFYSEISNNYHCKTLYITGSKGLVFEPKKIIREVLDVIEKNAEVDYVTVEGSHHVHMENPHLVAPHVLRFLFKKEDQRCAVSQ</sequence>
<feature type="domain" description="AB hydrolase-1" evidence="3">
    <location>
        <begin position="44"/>
        <end position="150"/>
    </location>
</feature>
<proteinExistence type="inferred from homology"/>
<accession>A0A8S1DMI8</accession>
<dbReference type="Pfam" id="PF00561">
    <property type="entry name" value="Abhydrolase_1"/>
    <property type="match status" value="2"/>
</dbReference>
<evidence type="ECO:0000256" key="1">
    <source>
        <dbReference type="ARBA" id="ARBA00008645"/>
    </source>
</evidence>
<dbReference type="SUPFAM" id="SSF53474">
    <property type="entry name" value="alpha/beta-Hydrolases"/>
    <property type="match status" value="2"/>
</dbReference>
<name>A0A8S1DMI8_9INSE</name>
<dbReference type="GO" id="GO:0016020">
    <property type="term" value="C:membrane"/>
    <property type="evidence" value="ECO:0007669"/>
    <property type="project" value="TreeGrafter"/>
</dbReference>
<dbReference type="Proteomes" id="UP000494165">
    <property type="component" value="Unassembled WGS sequence"/>
</dbReference>
<feature type="domain" description="AB hydrolase-1" evidence="3">
    <location>
        <begin position="265"/>
        <end position="516"/>
    </location>
</feature>
<dbReference type="AlphaFoldDB" id="A0A8S1DMI8"/>
<dbReference type="PANTHER" id="PTHR43798:SF14">
    <property type="entry name" value="SERINE HYDROLASE-LIKE PROTEIN DDB_G0286239"/>
    <property type="match status" value="1"/>
</dbReference>
<organism evidence="4 5">
    <name type="scientific">Cloeon dipterum</name>
    <dbReference type="NCBI Taxonomy" id="197152"/>
    <lineage>
        <taxon>Eukaryota</taxon>
        <taxon>Metazoa</taxon>
        <taxon>Ecdysozoa</taxon>
        <taxon>Arthropoda</taxon>
        <taxon>Hexapoda</taxon>
        <taxon>Insecta</taxon>
        <taxon>Pterygota</taxon>
        <taxon>Palaeoptera</taxon>
        <taxon>Ephemeroptera</taxon>
        <taxon>Pisciforma</taxon>
        <taxon>Baetidae</taxon>
        <taxon>Cloeon</taxon>
    </lineage>
</organism>
<evidence type="ECO:0000313" key="5">
    <source>
        <dbReference type="Proteomes" id="UP000494165"/>
    </source>
</evidence>
<dbReference type="EMBL" id="CADEPI010000233">
    <property type="protein sequence ID" value="CAB3381411.1"/>
    <property type="molecule type" value="Genomic_DNA"/>
</dbReference>
<dbReference type="GO" id="GO:0016787">
    <property type="term" value="F:hydrolase activity"/>
    <property type="evidence" value="ECO:0007669"/>
    <property type="project" value="UniProtKB-KW"/>
</dbReference>
<dbReference type="Gene3D" id="3.40.50.1820">
    <property type="entry name" value="alpha/beta hydrolase"/>
    <property type="match status" value="2"/>
</dbReference>
<evidence type="ECO:0000259" key="3">
    <source>
        <dbReference type="Pfam" id="PF00561"/>
    </source>
</evidence>
<dbReference type="InterPro" id="IPR000073">
    <property type="entry name" value="AB_hydrolase_1"/>
</dbReference>
<dbReference type="InterPro" id="IPR029058">
    <property type="entry name" value="AB_hydrolase_fold"/>
</dbReference>
<keyword evidence="5" id="KW-1185">Reference proteome</keyword>
<dbReference type="InterPro" id="IPR050266">
    <property type="entry name" value="AB_hydrolase_sf"/>
</dbReference>
<dbReference type="OrthoDB" id="190201at2759"/>
<comment type="similarity">
    <text evidence="1">Belongs to the AB hydrolase superfamily.</text>
</comment>
<gene>
    <name evidence="4" type="ORF">CLODIP_2_CD15546</name>
</gene>